<gene>
    <name evidence="3" type="ORF">MCOR_14752</name>
</gene>
<evidence type="ECO:0000256" key="1">
    <source>
        <dbReference type="SAM" id="MobiDB-lite"/>
    </source>
</evidence>
<feature type="domain" description="BEN" evidence="2">
    <location>
        <begin position="15"/>
        <end position="76"/>
    </location>
</feature>
<dbReference type="AlphaFoldDB" id="A0A6J8B3Y7"/>
<organism evidence="3 4">
    <name type="scientific">Mytilus coruscus</name>
    <name type="common">Sea mussel</name>
    <dbReference type="NCBI Taxonomy" id="42192"/>
    <lineage>
        <taxon>Eukaryota</taxon>
        <taxon>Metazoa</taxon>
        <taxon>Spiralia</taxon>
        <taxon>Lophotrochozoa</taxon>
        <taxon>Mollusca</taxon>
        <taxon>Bivalvia</taxon>
        <taxon>Autobranchia</taxon>
        <taxon>Pteriomorphia</taxon>
        <taxon>Mytilida</taxon>
        <taxon>Mytiloidea</taxon>
        <taxon>Mytilidae</taxon>
        <taxon>Mytilinae</taxon>
        <taxon>Mytilus</taxon>
    </lineage>
</organism>
<sequence>MEAVEQKTTWQGAVDTLLNKLLSEEELRNKSISGKKTVKCGTDGPRPPMDQDKLCKLIDTVINRFPDAKKKGIVEKIQNVQKPPKDSADACTTMTTEDDECTTKTTEDDVCTTMTTGDDECTTETTEDDVCTTMTTEDDECTTMTTEDDEYTTMLTDGQEKSEL</sequence>
<proteinExistence type="predicted"/>
<reference evidence="3 4" key="1">
    <citation type="submission" date="2020-06" db="EMBL/GenBank/DDBJ databases">
        <authorList>
            <person name="Li R."/>
            <person name="Bekaert M."/>
        </authorList>
    </citation>
    <scope>NUCLEOTIDE SEQUENCE [LARGE SCALE GENOMIC DNA]</scope>
    <source>
        <strain evidence="4">wild</strain>
    </source>
</reference>
<dbReference type="GO" id="GO:0003677">
    <property type="term" value="F:DNA binding"/>
    <property type="evidence" value="ECO:0007669"/>
    <property type="project" value="InterPro"/>
</dbReference>
<evidence type="ECO:0000313" key="3">
    <source>
        <dbReference type="EMBL" id="CAC5378565.1"/>
    </source>
</evidence>
<protein>
    <recommendedName>
        <fullName evidence="2">BEN domain-containing protein</fullName>
    </recommendedName>
</protein>
<dbReference type="Gene3D" id="1.10.10.2590">
    <property type="entry name" value="BEN domain"/>
    <property type="match status" value="1"/>
</dbReference>
<dbReference type="InterPro" id="IPR018379">
    <property type="entry name" value="BEN_domain"/>
</dbReference>
<dbReference type="Pfam" id="PF10523">
    <property type="entry name" value="BEN"/>
    <property type="match status" value="1"/>
</dbReference>
<evidence type="ECO:0000313" key="4">
    <source>
        <dbReference type="Proteomes" id="UP000507470"/>
    </source>
</evidence>
<accession>A0A6J8B3Y7</accession>
<dbReference type="OrthoDB" id="9048335at2759"/>
<keyword evidence="4" id="KW-1185">Reference proteome</keyword>
<evidence type="ECO:0000259" key="2">
    <source>
        <dbReference type="Pfam" id="PF10523"/>
    </source>
</evidence>
<dbReference type="Proteomes" id="UP000507470">
    <property type="component" value="Unassembled WGS sequence"/>
</dbReference>
<feature type="region of interest" description="Disordered" evidence="1">
    <location>
        <begin position="80"/>
        <end position="105"/>
    </location>
</feature>
<name>A0A6J8B3Y7_MYTCO</name>
<dbReference type="EMBL" id="CACVKT020002575">
    <property type="protein sequence ID" value="CAC5378565.1"/>
    <property type="molecule type" value="Genomic_DNA"/>
</dbReference>